<gene>
    <name evidence="2" type="ORF">PAC_11572</name>
</gene>
<evidence type="ECO:0000313" key="2">
    <source>
        <dbReference type="EMBL" id="CZR61675.1"/>
    </source>
</evidence>
<proteinExistence type="predicted"/>
<dbReference type="Proteomes" id="UP000184330">
    <property type="component" value="Unassembled WGS sequence"/>
</dbReference>
<sequence>MEYEPTDGWPWNINIDGDRLTNINFQTIESAITENEAQQAAPQAFSRNQEQQGFFTPAPLSFWENDDPMQGISMATPQFIDDPDLMRQSEQYLQSINQSPVFADREEIDLRAPGPGLSPLTDPLHGVLAGRKTSQDIQEPGQAPTGLTARAGLA</sequence>
<accession>A0A1L7X9H0</accession>
<evidence type="ECO:0000313" key="3">
    <source>
        <dbReference type="Proteomes" id="UP000184330"/>
    </source>
</evidence>
<evidence type="ECO:0000256" key="1">
    <source>
        <dbReference type="SAM" id="MobiDB-lite"/>
    </source>
</evidence>
<reference evidence="2 3" key="1">
    <citation type="submission" date="2016-03" db="EMBL/GenBank/DDBJ databases">
        <authorList>
            <person name="Ploux O."/>
        </authorList>
    </citation>
    <scope>NUCLEOTIDE SEQUENCE [LARGE SCALE GENOMIC DNA]</scope>
    <source>
        <strain evidence="2 3">UAMH 11012</strain>
    </source>
</reference>
<organism evidence="2 3">
    <name type="scientific">Phialocephala subalpina</name>
    <dbReference type="NCBI Taxonomy" id="576137"/>
    <lineage>
        <taxon>Eukaryota</taxon>
        <taxon>Fungi</taxon>
        <taxon>Dikarya</taxon>
        <taxon>Ascomycota</taxon>
        <taxon>Pezizomycotina</taxon>
        <taxon>Leotiomycetes</taxon>
        <taxon>Helotiales</taxon>
        <taxon>Mollisiaceae</taxon>
        <taxon>Phialocephala</taxon>
        <taxon>Phialocephala fortinii species complex</taxon>
    </lineage>
</organism>
<protein>
    <submittedName>
        <fullName evidence="2">Uncharacterized protein</fullName>
    </submittedName>
</protein>
<dbReference type="EMBL" id="FJOG01000019">
    <property type="protein sequence ID" value="CZR61675.1"/>
    <property type="molecule type" value="Genomic_DNA"/>
</dbReference>
<keyword evidence="3" id="KW-1185">Reference proteome</keyword>
<feature type="region of interest" description="Disordered" evidence="1">
    <location>
        <begin position="131"/>
        <end position="154"/>
    </location>
</feature>
<name>A0A1L7X9H0_9HELO</name>
<dbReference type="AlphaFoldDB" id="A0A1L7X9H0"/>